<proteinExistence type="predicted"/>
<feature type="compositionally biased region" description="Acidic residues" evidence="1">
    <location>
        <begin position="289"/>
        <end position="305"/>
    </location>
</feature>
<evidence type="ECO:0008006" key="4">
    <source>
        <dbReference type="Google" id="ProtNLM"/>
    </source>
</evidence>
<dbReference type="Proteomes" id="UP001458880">
    <property type="component" value="Unassembled WGS sequence"/>
</dbReference>
<dbReference type="EMBL" id="JASPKY010000265">
    <property type="protein sequence ID" value="KAK9712344.1"/>
    <property type="molecule type" value="Genomic_DNA"/>
</dbReference>
<evidence type="ECO:0000313" key="3">
    <source>
        <dbReference type="Proteomes" id="UP001458880"/>
    </source>
</evidence>
<gene>
    <name evidence="2" type="ORF">QE152_g24978</name>
</gene>
<dbReference type="AlphaFoldDB" id="A0AAW1K3N9"/>
<name>A0AAW1K3N9_POPJA</name>
<reference evidence="2 3" key="1">
    <citation type="journal article" date="2024" name="BMC Genomics">
        <title>De novo assembly and annotation of Popillia japonica's genome with initial clues to its potential as an invasive pest.</title>
        <authorList>
            <person name="Cucini C."/>
            <person name="Boschi S."/>
            <person name="Funari R."/>
            <person name="Cardaioli E."/>
            <person name="Iannotti N."/>
            <person name="Marturano G."/>
            <person name="Paoli F."/>
            <person name="Bruttini M."/>
            <person name="Carapelli A."/>
            <person name="Frati F."/>
            <person name="Nardi F."/>
        </authorList>
    </citation>
    <scope>NUCLEOTIDE SEQUENCE [LARGE SCALE GENOMIC DNA]</scope>
    <source>
        <strain evidence="2">DMR45628</strain>
    </source>
</reference>
<accession>A0AAW1K3N9</accession>
<protein>
    <recommendedName>
        <fullName evidence="4">Gag protein</fullName>
    </recommendedName>
</protein>
<feature type="region of interest" description="Disordered" evidence="1">
    <location>
        <begin position="268"/>
        <end position="325"/>
    </location>
</feature>
<keyword evidence="3" id="KW-1185">Reference proteome</keyword>
<comment type="caution">
    <text evidence="2">The sequence shown here is derived from an EMBL/GenBank/DDBJ whole genome shotgun (WGS) entry which is preliminary data.</text>
</comment>
<organism evidence="2 3">
    <name type="scientific">Popillia japonica</name>
    <name type="common">Japanese beetle</name>
    <dbReference type="NCBI Taxonomy" id="7064"/>
    <lineage>
        <taxon>Eukaryota</taxon>
        <taxon>Metazoa</taxon>
        <taxon>Ecdysozoa</taxon>
        <taxon>Arthropoda</taxon>
        <taxon>Hexapoda</taxon>
        <taxon>Insecta</taxon>
        <taxon>Pterygota</taxon>
        <taxon>Neoptera</taxon>
        <taxon>Endopterygota</taxon>
        <taxon>Coleoptera</taxon>
        <taxon>Polyphaga</taxon>
        <taxon>Scarabaeiformia</taxon>
        <taxon>Scarabaeidae</taxon>
        <taxon>Rutelinae</taxon>
        <taxon>Popillia</taxon>
    </lineage>
</organism>
<evidence type="ECO:0000256" key="1">
    <source>
        <dbReference type="SAM" id="MobiDB-lite"/>
    </source>
</evidence>
<sequence length="325" mass="37517">MSSENLNNEIEDLAEQITNLKIMTQPAYQHPYTRASITQAEITTRPVFNGDPNTLPIFIEACNDLIKTYGDRVNPTNSLNTFLVRIIKSRLAEEPLSLIGPRKLKTWADIKALLELSFFDQRSEDCLLNDLMVQDIGKNENLYSFGQRIKDMLNLLLTKMQLDTREELIPLKTSMYKNTALQTYKRGLMHRGRIGEFIYIKNPATLEEAMAEVWEHQNWQNKCGISTAPQAHYKSSPQITPGSMNRIRQQTLFGPTSSRNRFHVEELHQQEEEDAEEYEEANYEYQPVWDEDTEPFPWEPEEEPDFLVGASPPEESPPVKPPNPN</sequence>
<evidence type="ECO:0000313" key="2">
    <source>
        <dbReference type="EMBL" id="KAK9712344.1"/>
    </source>
</evidence>
<feature type="compositionally biased region" description="Acidic residues" evidence="1">
    <location>
        <begin position="271"/>
        <end position="282"/>
    </location>
</feature>
<feature type="compositionally biased region" description="Pro residues" evidence="1">
    <location>
        <begin position="314"/>
        <end position="325"/>
    </location>
</feature>